<evidence type="ECO:0000313" key="2">
    <source>
        <dbReference type="Proteomes" id="UP001307889"/>
    </source>
</evidence>
<proteinExistence type="predicted"/>
<dbReference type="EMBL" id="AP028909">
    <property type="protein sequence ID" value="BES88433.1"/>
    <property type="molecule type" value="Genomic_DNA"/>
</dbReference>
<sequence>MQWWDDGVCSSLRACSRKPASGRDVPARSFVYLIDMGTAGEVPLQSPSGTFTCSAQPTVGAASAKPSSPSLGAQGCRYVSSRDHRLSRDMNIARVSEENGKITRNPLPNKFNFSNEVITFNERSIPDDNPLTY</sequence>
<gene>
    <name evidence="1" type="ORF">NTJ_01239</name>
</gene>
<accession>A0ABN7A8Z9</accession>
<reference evidence="1 2" key="1">
    <citation type="submission" date="2023-09" db="EMBL/GenBank/DDBJ databases">
        <title>Nesidiocoris tenuis whole genome shotgun sequence.</title>
        <authorList>
            <person name="Shibata T."/>
            <person name="Shimoda M."/>
            <person name="Kobayashi T."/>
            <person name="Uehara T."/>
        </authorList>
    </citation>
    <scope>NUCLEOTIDE SEQUENCE [LARGE SCALE GENOMIC DNA]</scope>
    <source>
        <strain evidence="1 2">Japan</strain>
    </source>
</reference>
<protein>
    <submittedName>
        <fullName evidence="1">Uncharacterized protein</fullName>
    </submittedName>
</protein>
<evidence type="ECO:0000313" key="1">
    <source>
        <dbReference type="EMBL" id="BES88433.1"/>
    </source>
</evidence>
<keyword evidence="2" id="KW-1185">Reference proteome</keyword>
<name>A0ABN7A8Z9_9HEMI</name>
<organism evidence="1 2">
    <name type="scientific">Nesidiocoris tenuis</name>
    <dbReference type="NCBI Taxonomy" id="355587"/>
    <lineage>
        <taxon>Eukaryota</taxon>
        <taxon>Metazoa</taxon>
        <taxon>Ecdysozoa</taxon>
        <taxon>Arthropoda</taxon>
        <taxon>Hexapoda</taxon>
        <taxon>Insecta</taxon>
        <taxon>Pterygota</taxon>
        <taxon>Neoptera</taxon>
        <taxon>Paraneoptera</taxon>
        <taxon>Hemiptera</taxon>
        <taxon>Heteroptera</taxon>
        <taxon>Panheteroptera</taxon>
        <taxon>Cimicomorpha</taxon>
        <taxon>Miridae</taxon>
        <taxon>Dicyphina</taxon>
        <taxon>Nesidiocoris</taxon>
    </lineage>
</organism>
<dbReference type="Proteomes" id="UP001307889">
    <property type="component" value="Chromosome 1"/>
</dbReference>